<organism evidence="10 11">
    <name type="scientific">Verticiella sediminum</name>
    <dbReference type="NCBI Taxonomy" id="1247510"/>
    <lineage>
        <taxon>Bacteria</taxon>
        <taxon>Pseudomonadati</taxon>
        <taxon>Pseudomonadota</taxon>
        <taxon>Betaproteobacteria</taxon>
        <taxon>Burkholderiales</taxon>
        <taxon>Alcaligenaceae</taxon>
        <taxon>Verticiella</taxon>
    </lineage>
</organism>
<evidence type="ECO:0000256" key="6">
    <source>
        <dbReference type="ARBA" id="ARBA00023136"/>
    </source>
</evidence>
<dbReference type="RefSeq" id="WP_143947965.1">
    <property type="nucleotide sequence ID" value="NZ_BAABMB010000002.1"/>
</dbReference>
<comment type="subcellular location">
    <subcellularLocation>
        <location evidence="9">Cell outer membrane</location>
        <topology evidence="9">Lipid-anchor</topology>
    </subcellularLocation>
    <subcellularLocation>
        <location evidence="9">Bacterial flagellum basal body</location>
    </subcellularLocation>
    <subcellularLocation>
        <location evidence="2">Membrane</location>
    </subcellularLocation>
</comment>
<evidence type="ECO:0000256" key="2">
    <source>
        <dbReference type="ARBA" id="ARBA00004370"/>
    </source>
</evidence>
<evidence type="ECO:0000256" key="8">
    <source>
        <dbReference type="ARBA" id="ARBA00023237"/>
    </source>
</evidence>
<keyword evidence="6 9" id="KW-0472">Membrane</keyword>
<dbReference type="AlphaFoldDB" id="A0A556ARY0"/>
<dbReference type="PANTHER" id="PTHR34933">
    <property type="entry name" value="FLAGELLAR L-RING PROTEIN"/>
    <property type="match status" value="1"/>
</dbReference>
<dbReference type="OrthoDB" id="9789463at2"/>
<dbReference type="HAMAP" id="MF_00415">
    <property type="entry name" value="FlgH"/>
    <property type="match status" value="1"/>
</dbReference>
<evidence type="ECO:0000256" key="4">
    <source>
        <dbReference type="ARBA" id="ARBA00011439"/>
    </source>
</evidence>
<evidence type="ECO:0000256" key="7">
    <source>
        <dbReference type="ARBA" id="ARBA00023143"/>
    </source>
</evidence>
<evidence type="ECO:0000256" key="9">
    <source>
        <dbReference type="HAMAP-Rule" id="MF_00415"/>
    </source>
</evidence>
<dbReference type="GO" id="GO:0071973">
    <property type="term" value="P:bacterial-type flagellum-dependent cell motility"/>
    <property type="evidence" value="ECO:0007669"/>
    <property type="project" value="InterPro"/>
</dbReference>
<dbReference type="PRINTS" id="PR01008">
    <property type="entry name" value="FLGLRINGFLGH"/>
</dbReference>
<keyword evidence="10" id="KW-0282">Flagellum</keyword>
<keyword evidence="10" id="KW-0966">Cell projection</keyword>
<dbReference type="GO" id="GO:0003774">
    <property type="term" value="F:cytoskeletal motor activity"/>
    <property type="evidence" value="ECO:0007669"/>
    <property type="project" value="InterPro"/>
</dbReference>
<name>A0A556ARY0_9BURK</name>
<dbReference type="GO" id="GO:0009427">
    <property type="term" value="C:bacterial-type flagellum basal body, distal rod, L ring"/>
    <property type="evidence" value="ECO:0007669"/>
    <property type="project" value="InterPro"/>
</dbReference>
<dbReference type="GO" id="GO:0009279">
    <property type="term" value="C:cell outer membrane"/>
    <property type="evidence" value="ECO:0007669"/>
    <property type="project" value="UniProtKB-SubCell"/>
</dbReference>
<dbReference type="PANTHER" id="PTHR34933:SF3">
    <property type="entry name" value="FLAGELLAR L-RING PROTEIN"/>
    <property type="match status" value="1"/>
</dbReference>
<keyword evidence="10" id="KW-0969">Cilium</keyword>
<comment type="function">
    <text evidence="1 9">Assembles around the rod to form the L-ring and probably protects the motor/basal body from shearing forces during rotation.</text>
</comment>
<evidence type="ECO:0000256" key="3">
    <source>
        <dbReference type="ARBA" id="ARBA00006929"/>
    </source>
</evidence>
<keyword evidence="7 9" id="KW-0975">Bacterial flagellum</keyword>
<evidence type="ECO:0000313" key="11">
    <source>
        <dbReference type="Proteomes" id="UP000318405"/>
    </source>
</evidence>
<keyword evidence="5 9" id="KW-0732">Signal</keyword>
<keyword evidence="11" id="KW-1185">Reference proteome</keyword>
<keyword evidence="8 9" id="KW-0998">Cell outer membrane</keyword>
<comment type="similarity">
    <text evidence="3 9">Belongs to the FlgH family.</text>
</comment>
<protein>
    <recommendedName>
        <fullName evidence="9">Flagellar L-ring protein</fullName>
    </recommendedName>
    <alternativeName>
        <fullName evidence="9">Basal body L-ring protein</fullName>
    </alternativeName>
</protein>
<evidence type="ECO:0000256" key="1">
    <source>
        <dbReference type="ARBA" id="ARBA00002591"/>
    </source>
</evidence>
<dbReference type="Proteomes" id="UP000318405">
    <property type="component" value="Unassembled WGS sequence"/>
</dbReference>
<evidence type="ECO:0000313" key="10">
    <source>
        <dbReference type="EMBL" id="TSH95676.1"/>
    </source>
</evidence>
<sequence length="230" mass="23970">MNARFLRAARAAIALGLAVLGGCAIVPPEPIVLGPMSAPPPARELALAVPNGSIYQPVAYGSFPLFEDRRPRNVGDIVTVVLNERTNAAKNVSTNTARSGSVGLGFDTVPRVLGGGLVGQDAEFSGANTATGTGSTNANNTFSGTITTTVIGVLPNGNLQVAGEKQIAINRGSEFVRFSGVVDPRSILGNNTVSSTQVADARIEYRSKGVMDEVQSMGWLQRFFLVVSPL</sequence>
<dbReference type="PROSITE" id="PS51257">
    <property type="entry name" value="PROKAR_LIPOPROTEIN"/>
    <property type="match status" value="1"/>
</dbReference>
<evidence type="ECO:0000256" key="5">
    <source>
        <dbReference type="ARBA" id="ARBA00022729"/>
    </source>
</evidence>
<gene>
    <name evidence="9" type="primary">flgH</name>
    <name evidence="10" type="ORF">FOZ76_09760</name>
</gene>
<keyword evidence="9" id="KW-0449">Lipoprotein</keyword>
<dbReference type="Pfam" id="PF02107">
    <property type="entry name" value="FlgH"/>
    <property type="match status" value="1"/>
</dbReference>
<dbReference type="EMBL" id="VLTJ01000020">
    <property type="protein sequence ID" value="TSH95676.1"/>
    <property type="molecule type" value="Genomic_DNA"/>
</dbReference>
<comment type="caution">
    <text evidence="10">The sequence shown here is derived from an EMBL/GenBank/DDBJ whole genome shotgun (WGS) entry which is preliminary data.</text>
</comment>
<proteinExistence type="inferred from homology"/>
<dbReference type="InterPro" id="IPR000527">
    <property type="entry name" value="Flag_Lring"/>
</dbReference>
<reference evidence="10 11" key="1">
    <citation type="submission" date="2019-07" db="EMBL/GenBank/DDBJ databases">
        <title>Qingshengfaniella alkalisoli gen. nov., sp. nov., isolated from saline soil.</title>
        <authorList>
            <person name="Xu L."/>
            <person name="Huang X.-X."/>
            <person name="Sun J.-Q."/>
        </authorList>
    </citation>
    <scope>NUCLEOTIDE SEQUENCE [LARGE SCALE GENOMIC DNA]</scope>
    <source>
        <strain evidence="10 11">DSM 27279</strain>
    </source>
</reference>
<accession>A0A556ARY0</accession>
<comment type="subunit">
    <text evidence="4 9">The basal body constitutes a major portion of the flagellar organelle and consists of four rings (L,P,S, and M) mounted on a central rod.</text>
</comment>